<accession>A0A919B7Q3</accession>
<proteinExistence type="predicted"/>
<reference evidence="1" key="2">
    <citation type="submission" date="2020-09" db="EMBL/GenBank/DDBJ databases">
        <authorList>
            <person name="Sun Q."/>
            <person name="Ohkuma M."/>
        </authorList>
    </citation>
    <scope>NUCLEOTIDE SEQUENCE</scope>
    <source>
        <strain evidence="1">JCM 4059</strain>
    </source>
</reference>
<evidence type="ECO:0000313" key="2">
    <source>
        <dbReference type="Proteomes" id="UP000638313"/>
    </source>
</evidence>
<reference evidence="1" key="1">
    <citation type="journal article" date="2014" name="Int. J. Syst. Evol. Microbiol.">
        <title>Complete genome sequence of Corynebacterium casei LMG S-19264T (=DSM 44701T), isolated from a smear-ripened cheese.</title>
        <authorList>
            <consortium name="US DOE Joint Genome Institute (JGI-PGF)"/>
            <person name="Walter F."/>
            <person name="Albersmeier A."/>
            <person name="Kalinowski J."/>
            <person name="Ruckert C."/>
        </authorList>
    </citation>
    <scope>NUCLEOTIDE SEQUENCE</scope>
    <source>
        <strain evidence="1">JCM 4059</strain>
    </source>
</reference>
<organism evidence="1 2">
    <name type="scientific">Streptomyces mashuensis</name>
    <dbReference type="NCBI Taxonomy" id="33904"/>
    <lineage>
        <taxon>Bacteria</taxon>
        <taxon>Bacillati</taxon>
        <taxon>Actinomycetota</taxon>
        <taxon>Actinomycetes</taxon>
        <taxon>Kitasatosporales</taxon>
        <taxon>Streptomycetaceae</taxon>
        <taxon>Streptomyces</taxon>
    </lineage>
</organism>
<comment type="caution">
    <text evidence="1">The sequence shown here is derived from an EMBL/GenBank/DDBJ whole genome shotgun (WGS) entry which is preliminary data.</text>
</comment>
<gene>
    <name evidence="1" type="ORF">GCM10010218_46220</name>
</gene>
<protein>
    <submittedName>
        <fullName evidence="1">Uncharacterized protein</fullName>
    </submittedName>
</protein>
<name>A0A919B7Q3_9ACTN</name>
<dbReference type="AlphaFoldDB" id="A0A919B7Q3"/>
<keyword evidence="2" id="KW-1185">Reference proteome</keyword>
<evidence type="ECO:0000313" key="1">
    <source>
        <dbReference type="EMBL" id="GHF59455.1"/>
    </source>
</evidence>
<sequence>MPAVHAAVAACAVPAPSATVSGTARAAAPSTAPVRRPIVRELVMNDMTNEGAVRLRSGDGRTHRHRAVRKPWDLRLPVLLNWRQSWRGH</sequence>
<dbReference type="EMBL" id="BNBD01000010">
    <property type="protein sequence ID" value="GHF59455.1"/>
    <property type="molecule type" value="Genomic_DNA"/>
</dbReference>
<dbReference type="Proteomes" id="UP000638313">
    <property type="component" value="Unassembled WGS sequence"/>
</dbReference>